<dbReference type="AlphaFoldDB" id="A0AAE0PX50"/>
<keyword evidence="2" id="KW-0694">RNA-binding</keyword>
<dbReference type="Gene3D" id="2.40.70.10">
    <property type="entry name" value="Acid Proteases"/>
    <property type="match status" value="1"/>
</dbReference>
<evidence type="ECO:0000256" key="3">
    <source>
        <dbReference type="ARBA" id="ARBA00022908"/>
    </source>
</evidence>
<dbReference type="SUPFAM" id="SSF56672">
    <property type="entry name" value="DNA/RNA polymerases"/>
    <property type="match status" value="1"/>
</dbReference>
<dbReference type="GO" id="GO:0003723">
    <property type="term" value="F:RNA binding"/>
    <property type="evidence" value="ECO:0007669"/>
    <property type="project" value="UniProtKB-KW"/>
</dbReference>
<dbReference type="GO" id="GO:0015074">
    <property type="term" value="P:DNA integration"/>
    <property type="evidence" value="ECO:0007669"/>
    <property type="project" value="UniProtKB-KW"/>
</dbReference>
<protein>
    <recommendedName>
        <fullName evidence="4">Reverse transcriptase/retrotransposon-derived protein RNase H-like domain-containing protein</fullName>
    </recommendedName>
</protein>
<dbReference type="FunFam" id="3.30.70.270:FF:000020">
    <property type="entry name" value="Transposon Tf2-6 polyprotein-like Protein"/>
    <property type="match status" value="1"/>
</dbReference>
<dbReference type="InterPro" id="IPR001969">
    <property type="entry name" value="Aspartic_peptidase_AS"/>
</dbReference>
<dbReference type="GO" id="GO:0004190">
    <property type="term" value="F:aspartic-type endopeptidase activity"/>
    <property type="evidence" value="ECO:0007669"/>
    <property type="project" value="InterPro"/>
</dbReference>
<comment type="caution">
    <text evidence="5">The sequence shown here is derived from an EMBL/GenBank/DDBJ whole genome shotgun (WGS) entry which is preliminary data.</text>
</comment>
<evidence type="ECO:0000256" key="2">
    <source>
        <dbReference type="ARBA" id="ARBA00022884"/>
    </source>
</evidence>
<accession>A0AAE0PX50</accession>
<dbReference type="PROSITE" id="PS00141">
    <property type="entry name" value="ASP_PROTEASE"/>
    <property type="match status" value="1"/>
</dbReference>
<dbReference type="Gene3D" id="3.30.70.270">
    <property type="match status" value="1"/>
</dbReference>
<sequence length="270" mass="30242">MLSYAHEHFPVSALIDSGAAINIIDSNLVEKFHLPTIPCTPPLRVTAVNNQPIGKEENLFHRAKPLELTFEFFHKEKLSFYVISSPANPIILGLPWLQLHDPHISWRNKELTCWSSQCFESCLLSAQPRPCLTTSIENPGTSTAVTLHREYSDLRYLLSPDGVEMDQAKEKAVTDWPEPTTVKELQPFLGFANFYRRFIRNYSTIAGPLTSLLRGKSKRLSWSESAREAFGKLKLSFTTAPILCQPDPESPFVVEVDASNSGIGAVLSQL</sequence>
<organism evidence="5 6">
    <name type="scientific">Hemibagrus guttatus</name>
    <dbReference type="NCBI Taxonomy" id="175788"/>
    <lineage>
        <taxon>Eukaryota</taxon>
        <taxon>Metazoa</taxon>
        <taxon>Chordata</taxon>
        <taxon>Craniata</taxon>
        <taxon>Vertebrata</taxon>
        <taxon>Euteleostomi</taxon>
        <taxon>Actinopterygii</taxon>
        <taxon>Neopterygii</taxon>
        <taxon>Teleostei</taxon>
        <taxon>Ostariophysi</taxon>
        <taxon>Siluriformes</taxon>
        <taxon>Bagridae</taxon>
        <taxon>Hemibagrus</taxon>
    </lineage>
</organism>
<keyword evidence="6" id="KW-1185">Reference proteome</keyword>
<feature type="domain" description="Reverse transcriptase/retrotransposon-derived protein RNase H-like" evidence="4">
    <location>
        <begin position="222"/>
        <end position="269"/>
    </location>
</feature>
<name>A0AAE0PX50_9TELE</name>
<dbReference type="InterPro" id="IPR021109">
    <property type="entry name" value="Peptidase_aspartic_dom_sf"/>
</dbReference>
<keyword evidence="3" id="KW-0229">DNA integration</keyword>
<dbReference type="Proteomes" id="UP001274896">
    <property type="component" value="Unassembled WGS sequence"/>
</dbReference>
<dbReference type="GO" id="GO:0006508">
    <property type="term" value="P:proteolysis"/>
    <property type="evidence" value="ECO:0007669"/>
    <property type="project" value="InterPro"/>
</dbReference>
<evidence type="ECO:0000259" key="4">
    <source>
        <dbReference type="Pfam" id="PF17919"/>
    </source>
</evidence>
<proteinExistence type="predicted"/>
<keyword evidence="1" id="KW-0460">Magnesium</keyword>
<evidence type="ECO:0000313" key="5">
    <source>
        <dbReference type="EMBL" id="KAK3509450.1"/>
    </source>
</evidence>
<dbReference type="InterPro" id="IPR041577">
    <property type="entry name" value="RT_RNaseH_2"/>
</dbReference>
<evidence type="ECO:0000256" key="1">
    <source>
        <dbReference type="ARBA" id="ARBA00022842"/>
    </source>
</evidence>
<dbReference type="EMBL" id="JAUCMX010000027">
    <property type="protein sequence ID" value="KAK3509450.1"/>
    <property type="molecule type" value="Genomic_DNA"/>
</dbReference>
<dbReference type="SUPFAM" id="SSF50630">
    <property type="entry name" value="Acid proteases"/>
    <property type="match status" value="1"/>
</dbReference>
<dbReference type="InterPro" id="IPR051320">
    <property type="entry name" value="Viral_Replic_Matur_Polypro"/>
</dbReference>
<dbReference type="CDD" id="cd00303">
    <property type="entry name" value="retropepsin_like"/>
    <property type="match status" value="1"/>
</dbReference>
<dbReference type="Pfam" id="PF17919">
    <property type="entry name" value="RT_RNaseH_2"/>
    <property type="match status" value="1"/>
</dbReference>
<dbReference type="InterPro" id="IPR043128">
    <property type="entry name" value="Rev_trsase/Diguanyl_cyclase"/>
</dbReference>
<gene>
    <name evidence="5" type="ORF">QTP70_035100</name>
</gene>
<evidence type="ECO:0000313" key="6">
    <source>
        <dbReference type="Proteomes" id="UP001274896"/>
    </source>
</evidence>
<dbReference type="PANTHER" id="PTHR33064">
    <property type="entry name" value="POL PROTEIN"/>
    <property type="match status" value="1"/>
</dbReference>
<dbReference type="PANTHER" id="PTHR33064:SF37">
    <property type="entry name" value="RIBONUCLEASE H"/>
    <property type="match status" value="1"/>
</dbReference>
<reference evidence="5" key="1">
    <citation type="submission" date="2023-06" db="EMBL/GenBank/DDBJ databases">
        <title>Male Hemibagrus guttatus genome.</title>
        <authorList>
            <person name="Bian C."/>
        </authorList>
    </citation>
    <scope>NUCLEOTIDE SEQUENCE</scope>
    <source>
        <strain evidence="5">Male_cb2023</strain>
        <tissue evidence="5">Muscle</tissue>
    </source>
</reference>
<dbReference type="InterPro" id="IPR043502">
    <property type="entry name" value="DNA/RNA_pol_sf"/>
</dbReference>